<proteinExistence type="predicted"/>
<evidence type="ECO:0000256" key="1">
    <source>
        <dbReference type="SAM" id="SignalP"/>
    </source>
</evidence>
<dbReference type="PaxDb" id="1198114-AciX9_0352"/>
<dbReference type="AlphaFoldDB" id="E8WWU6"/>
<dbReference type="Proteomes" id="UP000000343">
    <property type="component" value="Chromosome"/>
</dbReference>
<dbReference type="InterPro" id="IPR036237">
    <property type="entry name" value="Xyl_isomerase-like_sf"/>
</dbReference>
<dbReference type="RefSeq" id="WP_013578752.1">
    <property type="nucleotide sequence ID" value="NC_015064.1"/>
</dbReference>
<dbReference type="HOGENOM" id="CLU_059523_1_2_0"/>
<dbReference type="eggNOG" id="COG1082">
    <property type="taxonomic scope" value="Bacteria"/>
</dbReference>
<dbReference type="EMBL" id="CP002480">
    <property type="protein sequence ID" value="ADW67424.1"/>
    <property type="molecule type" value="Genomic_DNA"/>
</dbReference>
<feature type="chain" id="PRO_5003233931" evidence="1">
    <location>
        <begin position="29"/>
        <end position="288"/>
    </location>
</feature>
<dbReference type="SUPFAM" id="SSF51658">
    <property type="entry name" value="Xylose isomerase-like"/>
    <property type="match status" value="1"/>
</dbReference>
<evidence type="ECO:0000259" key="2">
    <source>
        <dbReference type="Pfam" id="PF01261"/>
    </source>
</evidence>
<dbReference type="InterPro" id="IPR019546">
    <property type="entry name" value="TAT_signal_bac_arc"/>
</dbReference>
<dbReference type="PANTHER" id="PTHR12110">
    <property type="entry name" value="HYDROXYPYRUVATE ISOMERASE"/>
    <property type="match status" value="1"/>
</dbReference>
<dbReference type="InterPro" id="IPR013022">
    <property type="entry name" value="Xyl_isomerase-like_TIM-brl"/>
</dbReference>
<dbReference type="InterPro" id="IPR050312">
    <property type="entry name" value="IolE/XylAMocC-like"/>
</dbReference>
<evidence type="ECO:0000313" key="3">
    <source>
        <dbReference type="EMBL" id="ADW67424.1"/>
    </source>
</evidence>
<dbReference type="Gene3D" id="3.20.20.150">
    <property type="entry name" value="Divalent-metal-dependent TIM barrel enzymes"/>
    <property type="match status" value="1"/>
</dbReference>
<dbReference type="PANTHER" id="PTHR12110:SF41">
    <property type="entry name" value="INOSOSE DEHYDRATASE"/>
    <property type="match status" value="1"/>
</dbReference>
<dbReference type="InterPro" id="IPR006311">
    <property type="entry name" value="TAT_signal"/>
</dbReference>
<keyword evidence="1" id="KW-0732">Signal</keyword>
<feature type="domain" description="Xylose isomerase-like TIM barrel" evidence="2">
    <location>
        <begin position="58"/>
        <end position="252"/>
    </location>
</feature>
<dbReference type="NCBIfam" id="TIGR01409">
    <property type="entry name" value="TAT_signal_seq"/>
    <property type="match status" value="1"/>
</dbReference>
<evidence type="ECO:0000313" key="4">
    <source>
        <dbReference type="Proteomes" id="UP000000343"/>
    </source>
</evidence>
<dbReference type="STRING" id="1198114.AciX9_0352"/>
<dbReference type="PROSITE" id="PS51318">
    <property type="entry name" value="TAT"/>
    <property type="match status" value="1"/>
</dbReference>
<dbReference type="Pfam" id="PF01261">
    <property type="entry name" value="AP_endonuc_2"/>
    <property type="match status" value="1"/>
</dbReference>
<feature type="signal peptide" evidence="1">
    <location>
        <begin position="1"/>
        <end position="28"/>
    </location>
</feature>
<dbReference type="GO" id="GO:0016853">
    <property type="term" value="F:isomerase activity"/>
    <property type="evidence" value="ECO:0007669"/>
    <property type="project" value="UniProtKB-KW"/>
</dbReference>
<protein>
    <submittedName>
        <fullName evidence="3">Xylose isomerase domain-containing protein TIM barrel</fullName>
    </submittedName>
</protein>
<keyword evidence="4" id="KW-1185">Reference proteome</keyword>
<organism evidence="4">
    <name type="scientific">Granulicella tundricola (strain ATCC BAA-1859 / DSM 23138 / MP5ACTX9)</name>
    <dbReference type="NCBI Taxonomy" id="1198114"/>
    <lineage>
        <taxon>Bacteria</taxon>
        <taxon>Pseudomonadati</taxon>
        <taxon>Acidobacteriota</taxon>
        <taxon>Terriglobia</taxon>
        <taxon>Terriglobales</taxon>
        <taxon>Acidobacteriaceae</taxon>
        <taxon>Granulicella</taxon>
    </lineage>
</organism>
<reference evidence="4" key="1">
    <citation type="submission" date="2011-01" db="EMBL/GenBank/DDBJ databases">
        <title>Complete sequence of chromosome of Acidobacterium sp. MP5ACTX9.</title>
        <authorList>
            <consortium name="US DOE Joint Genome Institute"/>
            <person name="Lucas S."/>
            <person name="Copeland A."/>
            <person name="Lapidus A."/>
            <person name="Cheng J.-F."/>
            <person name="Goodwin L."/>
            <person name="Pitluck S."/>
            <person name="Teshima H."/>
            <person name="Detter J.C."/>
            <person name="Han C."/>
            <person name="Tapia R."/>
            <person name="Land M."/>
            <person name="Hauser L."/>
            <person name="Kyrpides N."/>
            <person name="Ivanova N."/>
            <person name="Ovchinnikova G."/>
            <person name="Pagani I."/>
            <person name="Rawat S.R."/>
            <person name="Mannisto M."/>
            <person name="Haggblom M.M."/>
            <person name="Woyke T."/>
        </authorList>
    </citation>
    <scope>NUCLEOTIDE SEQUENCE [LARGE SCALE GENOMIC DNA]</scope>
    <source>
        <strain evidence="4">MP5ACTX9</strain>
    </source>
</reference>
<accession>E8WWU6</accession>
<keyword evidence="3" id="KW-0413">Isomerase</keyword>
<sequence length="288" mass="32114">MTTRRRFLQLSAATAAATATAAMPRAFAGPGQKIPTLTYGVQLYMLRKQAATDLPGVFRAIHDAGFAQVELYPIAYREPAQHLRTLIADSGLQPSVSGHFDYLGLEAKLDYAHTLGLKYFVCPMIPKDQWETLAGFKKAADFFNKIGQGAKDRGMEFTFHNHCYEFKPLDGTTGWNVLMKETDPALVKLELDCYWLTQGGQNPMSILRDHKDRAVLLHLKDRIANSPVSFDMGTPQHFTELGKGNIDWPGILAQGYKQGIRYAFLDQDGTTIPIPESMKISADYLHSL</sequence>
<dbReference type="KEGG" id="acm:AciX9_0352"/>
<name>E8WWU6_GRATM</name>
<gene>
    <name evidence="3" type="ordered locus">AciX9_0352</name>
</gene>